<evidence type="ECO:0000256" key="6">
    <source>
        <dbReference type="ARBA" id="ARBA00022946"/>
    </source>
</evidence>
<feature type="domain" description="CR-type" evidence="13">
    <location>
        <begin position="245"/>
        <end position="326"/>
    </location>
</feature>
<dbReference type="Pfam" id="PF00226">
    <property type="entry name" value="DnaJ"/>
    <property type="match status" value="1"/>
</dbReference>
<dbReference type="FunFam" id="2.10.230.10:FF:000001">
    <property type="entry name" value="DnaJ subfamily A member 2"/>
    <property type="match status" value="1"/>
</dbReference>
<dbReference type="SUPFAM" id="SSF57938">
    <property type="entry name" value="DnaJ/Hsp40 cysteine-rich domain"/>
    <property type="match status" value="1"/>
</dbReference>
<dbReference type="Pfam" id="PF01556">
    <property type="entry name" value="DnaJ_C"/>
    <property type="match status" value="1"/>
</dbReference>
<dbReference type="FunFam" id="2.60.260.20:FF:000005">
    <property type="entry name" value="Chaperone protein dnaJ 1, mitochondrial"/>
    <property type="match status" value="1"/>
</dbReference>
<reference evidence="14 15" key="1">
    <citation type="submission" date="2017-03" db="EMBL/GenBank/DDBJ databases">
        <title>Genomes of endolithic fungi from Antarctica.</title>
        <authorList>
            <person name="Coleine C."/>
            <person name="Masonjones S."/>
            <person name="Stajich J.E."/>
        </authorList>
    </citation>
    <scope>NUCLEOTIDE SEQUENCE [LARGE SCALE GENOMIC DNA]</scope>
    <source>
        <strain evidence="14 15">CCFEE 5184</strain>
    </source>
</reference>
<evidence type="ECO:0000256" key="9">
    <source>
        <dbReference type="ARBA" id="ARBA00072890"/>
    </source>
</evidence>
<feature type="domain" description="J" evidence="12">
    <location>
        <begin position="83"/>
        <end position="147"/>
    </location>
</feature>
<dbReference type="EMBL" id="NAJQ01000045">
    <property type="protein sequence ID" value="TKA81808.1"/>
    <property type="molecule type" value="Genomic_DNA"/>
</dbReference>
<dbReference type="PRINTS" id="PR00625">
    <property type="entry name" value="JDOMAIN"/>
</dbReference>
<evidence type="ECO:0000256" key="10">
    <source>
        <dbReference type="PROSITE-ProRule" id="PRU00546"/>
    </source>
</evidence>
<comment type="subcellular location">
    <subcellularLocation>
        <location evidence="1">Mitochondrion</location>
    </subcellularLocation>
</comment>
<keyword evidence="5 10" id="KW-0862">Zinc</keyword>
<dbReference type="PROSITE" id="PS51188">
    <property type="entry name" value="ZF_CR"/>
    <property type="match status" value="1"/>
</dbReference>
<feature type="compositionally biased region" description="Basic and acidic residues" evidence="11">
    <location>
        <begin position="526"/>
        <end position="547"/>
    </location>
</feature>
<dbReference type="InterPro" id="IPR001305">
    <property type="entry name" value="HSP_DnaJ_Cys-rich_dom"/>
</dbReference>
<organism evidence="14 15">
    <name type="scientific">Friedmanniomyces simplex</name>
    <dbReference type="NCBI Taxonomy" id="329884"/>
    <lineage>
        <taxon>Eukaryota</taxon>
        <taxon>Fungi</taxon>
        <taxon>Dikarya</taxon>
        <taxon>Ascomycota</taxon>
        <taxon>Pezizomycotina</taxon>
        <taxon>Dothideomycetes</taxon>
        <taxon>Dothideomycetidae</taxon>
        <taxon>Mycosphaerellales</taxon>
        <taxon>Teratosphaeriaceae</taxon>
        <taxon>Friedmanniomyces</taxon>
    </lineage>
</organism>
<sequence>MSLASPALLPKAATPLRLLAASRPLYPSYQDRQPPRPRHHSFHSTHHQPPHLRPRSSTHTRTNHDRIQRRAFHPSPTSLATRDPYNALGVAKGASASDIKKAYYGLAKKYHPDTNKDPKAKDRFADAQSAYELLSDEKKKAAWDQYGAAAFDQGAGFDPSGGAGGGGGGNPFAGAQGFGGFGGGASGGGGFGAEFNFEDLFSAFGGGARRGRGGGRRDPFQSEEIMVGENIEVQSNISFMDAAKGVQKDIVITPLVQCKTCTGNGLKKGIARSQCKTCDGTGTRVHFVQGGFQMASTCGTCGGMGVQIPKGGECGTCRGNGALRERRTVTVDIPGGVEDGMRLRVMGEGDYPPTGQSANPKARTEKGDLYVFIRVSPDSKFQRNGSDVLYTASVPLTTAVLGGEIKIPTLDGEVKVKVATGTGTGDKITLPGMGMKQLSSRRGNNGDLRVEFKVQMPKYLSVNQRTIVEMLADEMGDKSAKRVMNLNQFRNQEVAPERKPGQSAEEHKNEGFLKNMWHSMTGQHDGLGKEEGGKSERGGGEQEEPKKASGSGSG</sequence>
<feature type="region of interest" description="Disordered" evidence="11">
    <location>
        <begin position="489"/>
        <end position="554"/>
    </location>
</feature>
<dbReference type="InterPro" id="IPR002939">
    <property type="entry name" value="DnaJ_C"/>
</dbReference>
<comment type="caution">
    <text evidence="14">The sequence shown here is derived from an EMBL/GenBank/DDBJ whole genome shotgun (WGS) entry which is preliminary data.</text>
</comment>
<name>A0A4U0Y0F4_9PEZI</name>
<dbReference type="InterPro" id="IPR001623">
    <property type="entry name" value="DnaJ_domain"/>
</dbReference>
<evidence type="ECO:0000256" key="3">
    <source>
        <dbReference type="ARBA" id="ARBA00022737"/>
    </source>
</evidence>
<dbReference type="GO" id="GO:0042026">
    <property type="term" value="P:protein refolding"/>
    <property type="evidence" value="ECO:0007669"/>
    <property type="project" value="TreeGrafter"/>
</dbReference>
<evidence type="ECO:0000256" key="7">
    <source>
        <dbReference type="ARBA" id="ARBA00023128"/>
    </source>
</evidence>
<dbReference type="FunFam" id="1.10.287.110:FF:000053">
    <property type="entry name" value="Putative Mitochondrial DnaJ chaperone"/>
    <property type="match status" value="1"/>
</dbReference>
<feature type="region of interest" description="Disordered" evidence="11">
    <location>
        <begin position="27"/>
        <end position="83"/>
    </location>
</feature>
<keyword evidence="7" id="KW-0496">Mitochondrion</keyword>
<dbReference type="GO" id="GO:0005524">
    <property type="term" value="F:ATP binding"/>
    <property type="evidence" value="ECO:0007669"/>
    <property type="project" value="InterPro"/>
</dbReference>
<dbReference type="AlphaFoldDB" id="A0A4U0Y0F4"/>
<evidence type="ECO:0000259" key="12">
    <source>
        <dbReference type="PROSITE" id="PS50076"/>
    </source>
</evidence>
<dbReference type="InterPro" id="IPR036410">
    <property type="entry name" value="HSP_DnaJ_Cys-rich_dom_sf"/>
</dbReference>
<dbReference type="PANTHER" id="PTHR43096">
    <property type="entry name" value="DNAJ HOMOLOG 1, MITOCHONDRIAL-RELATED"/>
    <property type="match status" value="1"/>
</dbReference>
<dbReference type="PANTHER" id="PTHR43096:SF52">
    <property type="entry name" value="DNAJ HOMOLOG 1, MITOCHONDRIAL-RELATED"/>
    <property type="match status" value="1"/>
</dbReference>
<dbReference type="OrthoDB" id="10256793at2759"/>
<accession>A0A4U0Y0F4</accession>
<dbReference type="SUPFAM" id="SSF49493">
    <property type="entry name" value="HSP40/DnaJ peptide-binding domain"/>
    <property type="match status" value="2"/>
</dbReference>
<keyword evidence="15" id="KW-1185">Reference proteome</keyword>
<dbReference type="Proteomes" id="UP000309340">
    <property type="component" value="Unassembled WGS sequence"/>
</dbReference>
<dbReference type="GO" id="GO:0005739">
    <property type="term" value="C:mitochondrion"/>
    <property type="evidence" value="ECO:0007669"/>
    <property type="project" value="UniProtKB-SubCell"/>
</dbReference>
<feature type="zinc finger region" description="CR-type" evidence="10">
    <location>
        <begin position="245"/>
        <end position="326"/>
    </location>
</feature>
<evidence type="ECO:0000313" key="14">
    <source>
        <dbReference type="EMBL" id="TKA81808.1"/>
    </source>
</evidence>
<keyword evidence="3" id="KW-0677">Repeat</keyword>
<keyword evidence="6" id="KW-0809">Transit peptide</keyword>
<dbReference type="STRING" id="329884.A0A4U0Y0F4"/>
<dbReference type="HAMAP" id="MF_01152">
    <property type="entry name" value="DnaJ"/>
    <property type="match status" value="1"/>
</dbReference>
<dbReference type="PROSITE" id="PS50076">
    <property type="entry name" value="DNAJ_2"/>
    <property type="match status" value="1"/>
</dbReference>
<evidence type="ECO:0000256" key="2">
    <source>
        <dbReference type="ARBA" id="ARBA00022723"/>
    </source>
</evidence>
<dbReference type="SUPFAM" id="SSF46565">
    <property type="entry name" value="Chaperone J-domain"/>
    <property type="match status" value="1"/>
</dbReference>
<feature type="compositionally biased region" description="Basic residues" evidence="11">
    <location>
        <begin position="35"/>
        <end position="58"/>
    </location>
</feature>
<keyword evidence="4 10" id="KW-0863">Zinc-finger</keyword>
<dbReference type="GO" id="GO:0008270">
    <property type="term" value="F:zinc ion binding"/>
    <property type="evidence" value="ECO:0007669"/>
    <property type="project" value="UniProtKB-KW"/>
</dbReference>
<gene>
    <name evidence="14" type="ORF">B0A55_02162</name>
</gene>
<dbReference type="GO" id="GO:0009408">
    <property type="term" value="P:response to heat"/>
    <property type="evidence" value="ECO:0007669"/>
    <property type="project" value="InterPro"/>
</dbReference>
<keyword evidence="2 10" id="KW-0479">Metal-binding</keyword>
<protein>
    <recommendedName>
        <fullName evidence="9">DnaJ homolog 1, mitochondrial</fullName>
    </recommendedName>
</protein>
<dbReference type="CDD" id="cd06257">
    <property type="entry name" value="DnaJ"/>
    <property type="match status" value="1"/>
</dbReference>
<evidence type="ECO:0000259" key="13">
    <source>
        <dbReference type="PROSITE" id="PS51188"/>
    </source>
</evidence>
<feature type="compositionally biased region" description="Basic and acidic residues" evidence="11">
    <location>
        <begin position="495"/>
        <end position="511"/>
    </location>
</feature>
<dbReference type="GO" id="GO:0051082">
    <property type="term" value="F:unfolded protein binding"/>
    <property type="evidence" value="ECO:0007669"/>
    <property type="project" value="InterPro"/>
</dbReference>
<dbReference type="Gene3D" id="1.10.287.110">
    <property type="entry name" value="DnaJ domain"/>
    <property type="match status" value="1"/>
</dbReference>
<dbReference type="CDD" id="cd10719">
    <property type="entry name" value="DnaJ_zf"/>
    <property type="match status" value="1"/>
</dbReference>
<evidence type="ECO:0000256" key="5">
    <source>
        <dbReference type="ARBA" id="ARBA00022833"/>
    </source>
</evidence>
<proteinExistence type="inferred from homology"/>
<dbReference type="InterPro" id="IPR008971">
    <property type="entry name" value="HSP40/DnaJ_pept-bd"/>
</dbReference>
<dbReference type="Gene3D" id="2.10.230.10">
    <property type="entry name" value="Heat shock protein DnaJ, cysteine-rich domain"/>
    <property type="match status" value="1"/>
</dbReference>
<evidence type="ECO:0000256" key="4">
    <source>
        <dbReference type="ARBA" id="ARBA00022771"/>
    </source>
</evidence>
<dbReference type="GO" id="GO:0031072">
    <property type="term" value="F:heat shock protein binding"/>
    <property type="evidence" value="ECO:0007669"/>
    <property type="project" value="InterPro"/>
</dbReference>
<dbReference type="SMART" id="SM00271">
    <property type="entry name" value="DnaJ"/>
    <property type="match status" value="1"/>
</dbReference>
<dbReference type="Gene3D" id="2.60.260.20">
    <property type="entry name" value="Urease metallochaperone UreE, N-terminal domain"/>
    <property type="match status" value="2"/>
</dbReference>
<evidence type="ECO:0000256" key="8">
    <source>
        <dbReference type="ARBA" id="ARBA00023186"/>
    </source>
</evidence>
<dbReference type="CDD" id="cd10747">
    <property type="entry name" value="DnaJ_C"/>
    <property type="match status" value="1"/>
</dbReference>
<evidence type="ECO:0000256" key="11">
    <source>
        <dbReference type="SAM" id="MobiDB-lite"/>
    </source>
</evidence>
<dbReference type="InterPro" id="IPR012724">
    <property type="entry name" value="DnaJ"/>
</dbReference>
<keyword evidence="8" id="KW-0143">Chaperone</keyword>
<evidence type="ECO:0000256" key="1">
    <source>
        <dbReference type="ARBA" id="ARBA00004173"/>
    </source>
</evidence>
<evidence type="ECO:0000313" key="15">
    <source>
        <dbReference type="Proteomes" id="UP000309340"/>
    </source>
</evidence>
<dbReference type="Pfam" id="PF00684">
    <property type="entry name" value="DnaJ_CXXCXGXG"/>
    <property type="match status" value="1"/>
</dbReference>
<dbReference type="InterPro" id="IPR036869">
    <property type="entry name" value="J_dom_sf"/>
</dbReference>